<gene>
    <name evidence="1" type="ORF">DPEC_G00269480</name>
</gene>
<proteinExistence type="predicted"/>
<comment type="caution">
    <text evidence="1">The sequence shown here is derived from an EMBL/GenBank/DDBJ whole genome shotgun (WGS) entry which is preliminary data.</text>
</comment>
<dbReference type="Proteomes" id="UP001157502">
    <property type="component" value="Chromosome 24"/>
</dbReference>
<name>A0ACC2FP22_DALPE</name>
<evidence type="ECO:0000313" key="1">
    <source>
        <dbReference type="EMBL" id="KAJ7993154.1"/>
    </source>
</evidence>
<dbReference type="EMBL" id="CM055751">
    <property type="protein sequence ID" value="KAJ7993154.1"/>
    <property type="molecule type" value="Genomic_DNA"/>
</dbReference>
<reference evidence="1" key="1">
    <citation type="submission" date="2021-05" db="EMBL/GenBank/DDBJ databases">
        <authorList>
            <person name="Pan Q."/>
            <person name="Jouanno E."/>
            <person name="Zahm M."/>
            <person name="Klopp C."/>
            <person name="Cabau C."/>
            <person name="Louis A."/>
            <person name="Berthelot C."/>
            <person name="Parey E."/>
            <person name="Roest Crollius H."/>
            <person name="Montfort J."/>
            <person name="Robinson-Rechavi M."/>
            <person name="Bouchez O."/>
            <person name="Lampietro C."/>
            <person name="Lopez Roques C."/>
            <person name="Donnadieu C."/>
            <person name="Postlethwait J."/>
            <person name="Bobe J."/>
            <person name="Dillon D."/>
            <person name="Chandos A."/>
            <person name="von Hippel F."/>
            <person name="Guiguen Y."/>
        </authorList>
    </citation>
    <scope>NUCLEOTIDE SEQUENCE</scope>
    <source>
        <strain evidence="1">YG-Jan2019</strain>
    </source>
</reference>
<protein>
    <submittedName>
        <fullName evidence="1">Uncharacterized protein</fullName>
    </submittedName>
</protein>
<evidence type="ECO:0000313" key="2">
    <source>
        <dbReference type="Proteomes" id="UP001157502"/>
    </source>
</evidence>
<accession>A0ACC2FP22</accession>
<sequence length="105" mass="10923">MGIASSWLSFGRVLPLATHLQHIRAPRMMESGERLPLAAPSPGPIVRHEPGDAAPLTPSLAQPLCSLANSCVGFPLCNHDDPVGQEPGGGTWSNGCLPTSSSQLC</sequence>
<keyword evidence="2" id="KW-1185">Reference proteome</keyword>
<organism evidence="1 2">
    <name type="scientific">Dallia pectoralis</name>
    <name type="common">Alaska blackfish</name>
    <dbReference type="NCBI Taxonomy" id="75939"/>
    <lineage>
        <taxon>Eukaryota</taxon>
        <taxon>Metazoa</taxon>
        <taxon>Chordata</taxon>
        <taxon>Craniata</taxon>
        <taxon>Vertebrata</taxon>
        <taxon>Euteleostomi</taxon>
        <taxon>Actinopterygii</taxon>
        <taxon>Neopterygii</taxon>
        <taxon>Teleostei</taxon>
        <taxon>Protacanthopterygii</taxon>
        <taxon>Esociformes</taxon>
        <taxon>Umbridae</taxon>
        <taxon>Dallia</taxon>
    </lineage>
</organism>